<comment type="caution">
    <text evidence="4">The sequence shown here is derived from an EMBL/GenBank/DDBJ whole genome shotgun (WGS) entry which is preliminary data.</text>
</comment>
<dbReference type="SUPFAM" id="SSF55753">
    <property type="entry name" value="Actin depolymerizing proteins"/>
    <property type="match status" value="1"/>
</dbReference>
<dbReference type="Gene3D" id="3.40.20.10">
    <property type="entry name" value="Severin"/>
    <property type="match status" value="1"/>
</dbReference>
<sequence>MSSGATCDDECQKKFEQIKMKKDLRYVIYCIEDKKTIKFEKEGEVDKTFDDFKKALPEDQPRYAVIDYPYKSEDGRDQSKLTFVFWSPDTCGVKDKMLYASSKDAIKKKLTGIMKEMQCNDEGDLDEENFNKKMLEK</sequence>
<accession>A0ABN9Y0Q2</accession>
<dbReference type="InterPro" id="IPR029006">
    <property type="entry name" value="ADF-H/Gelsolin-like_dom_sf"/>
</dbReference>
<feature type="domain" description="ADF-H" evidence="3">
    <location>
        <begin position="3"/>
        <end position="135"/>
    </location>
</feature>
<dbReference type="Pfam" id="PF00241">
    <property type="entry name" value="Cofilin_ADF"/>
    <property type="match status" value="1"/>
</dbReference>
<reference evidence="4" key="1">
    <citation type="submission" date="2023-10" db="EMBL/GenBank/DDBJ databases">
        <authorList>
            <person name="Chen Y."/>
            <person name="Shah S."/>
            <person name="Dougan E. K."/>
            <person name="Thang M."/>
            <person name="Chan C."/>
        </authorList>
    </citation>
    <scope>NUCLEOTIDE SEQUENCE [LARGE SCALE GENOMIC DNA]</scope>
</reference>
<dbReference type="PROSITE" id="PS51263">
    <property type="entry name" value="ADF_H"/>
    <property type="match status" value="1"/>
</dbReference>
<proteinExistence type="inferred from homology"/>
<dbReference type="SMART" id="SM00102">
    <property type="entry name" value="ADF"/>
    <property type="match status" value="1"/>
</dbReference>
<evidence type="ECO:0000259" key="3">
    <source>
        <dbReference type="PROSITE" id="PS51263"/>
    </source>
</evidence>
<dbReference type="PANTHER" id="PTHR11913">
    <property type="entry name" value="COFILIN-RELATED"/>
    <property type="match status" value="1"/>
</dbReference>
<keyword evidence="5" id="KW-1185">Reference proteome</keyword>
<name>A0ABN9Y0Q2_9DINO</name>
<evidence type="ECO:0000313" key="4">
    <source>
        <dbReference type="EMBL" id="CAK0906007.1"/>
    </source>
</evidence>
<keyword evidence="2" id="KW-0009">Actin-binding</keyword>
<protein>
    <recommendedName>
        <fullName evidence="3">ADF-H domain-containing protein</fullName>
    </recommendedName>
</protein>
<dbReference type="EMBL" id="CAUYUJ010021634">
    <property type="protein sequence ID" value="CAK0906007.1"/>
    <property type="molecule type" value="Genomic_DNA"/>
</dbReference>
<dbReference type="InterPro" id="IPR002108">
    <property type="entry name" value="ADF-H"/>
</dbReference>
<dbReference type="InterPro" id="IPR017904">
    <property type="entry name" value="ADF/Cofilin"/>
</dbReference>
<organism evidence="4 5">
    <name type="scientific">Prorocentrum cordatum</name>
    <dbReference type="NCBI Taxonomy" id="2364126"/>
    <lineage>
        <taxon>Eukaryota</taxon>
        <taxon>Sar</taxon>
        <taxon>Alveolata</taxon>
        <taxon>Dinophyceae</taxon>
        <taxon>Prorocentrales</taxon>
        <taxon>Prorocentraceae</taxon>
        <taxon>Prorocentrum</taxon>
    </lineage>
</organism>
<evidence type="ECO:0000256" key="1">
    <source>
        <dbReference type="ARBA" id="ARBA00006844"/>
    </source>
</evidence>
<evidence type="ECO:0000256" key="2">
    <source>
        <dbReference type="ARBA" id="ARBA00023203"/>
    </source>
</evidence>
<gene>
    <name evidence="4" type="ORF">PCOR1329_LOCUS81517</name>
</gene>
<dbReference type="Proteomes" id="UP001189429">
    <property type="component" value="Unassembled WGS sequence"/>
</dbReference>
<comment type="similarity">
    <text evidence="1">Belongs to the actin-binding proteins ADF family.</text>
</comment>
<evidence type="ECO:0000313" key="5">
    <source>
        <dbReference type="Proteomes" id="UP001189429"/>
    </source>
</evidence>
<dbReference type="CDD" id="cd11286">
    <property type="entry name" value="ADF_cofilin_like"/>
    <property type="match status" value="1"/>
</dbReference>